<keyword evidence="1" id="KW-0812">Transmembrane</keyword>
<evidence type="ECO:0000256" key="1">
    <source>
        <dbReference type="SAM" id="Phobius"/>
    </source>
</evidence>
<evidence type="ECO:0000313" key="2">
    <source>
        <dbReference type="EMBL" id="KZM34560.1"/>
    </source>
</evidence>
<evidence type="ECO:0000313" key="3">
    <source>
        <dbReference type="Proteomes" id="UP000076447"/>
    </source>
</evidence>
<organism evidence="2 3">
    <name type="scientific">Oerskovia enterophila</name>
    <dbReference type="NCBI Taxonomy" id="43678"/>
    <lineage>
        <taxon>Bacteria</taxon>
        <taxon>Bacillati</taxon>
        <taxon>Actinomycetota</taxon>
        <taxon>Actinomycetes</taxon>
        <taxon>Micrococcales</taxon>
        <taxon>Cellulomonadaceae</taxon>
        <taxon>Oerskovia</taxon>
    </lineage>
</organism>
<protein>
    <submittedName>
        <fullName evidence="2">Uncharacterized protein</fullName>
    </submittedName>
</protein>
<accession>A0A163QUX3</accession>
<gene>
    <name evidence="2" type="ORF">OJAG_28590</name>
</gene>
<dbReference type="AlphaFoldDB" id="A0A163QUX3"/>
<keyword evidence="1" id="KW-1133">Transmembrane helix</keyword>
<proteinExistence type="predicted"/>
<name>A0A163QUX3_9CELL</name>
<dbReference type="STRING" id="43678.OJAG_28590"/>
<sequence length="62" mass="6627">MVTFIGLTLVALGIVLVVRVMTRFRGRRTDEQSTGAHGLGIALGSSLVFWGALLVLIDAWNG</sequence>
<reference evidence="2 3" key="1">
    <citation type="submission" date="2016-01" db="EMBL/GenBank/DDBJ databases">
        <title>Genome sequence of Oerskovia enterophila VJag, an agar and cellulose degrading bacterium.</title>
        <authorList>
            <person name="Poehlein A."/>
            <person name="Jag V."/>
            <person name="Bengelsdorf F."/>
            <person name="Duerre P."/>
            <person name="Daniel R."/>
        </authorList>
    </citation>
    <scope>NUCLEOTIDE SEQUENCE [LARGE SCALE GENOMIC DNA]</scope>
    <source>
        <strain evidence="2 3">VJag</strain>
    </source>
</reference>
<dbReference type="EMBL" id="LRIE01000079">
    <property type="protein sequence ID" value="KZM34560.1"/>
    <property type="molecule type" value="Genomic_DNA"/>
</dbReference>
<comment type="caution">
    <text evidence="2">The sequence shown here is derived from an EMBL/GenBank/DDBJ whole genome shotgun (WGS) entry which is preliminary data.</text>
</comment>
<feature type="transmembrane region" description="Helical" evidence="1">
    <location>
        <begin position="36"/>
        <end position="57"/>
    </location>
</feature>
<dbReference type="Proteomes" id="UP000076447">
    <property type="component" value="Unassembled WGS sequence"/>
</dbReference>
<feature type="transmembrane region" description="Helical" evidence="1">
    <location>
        <begin position="6"/>
        <end position="24"/>
    </location>
</feature>
<dbReference type="PATRIC" id="fig|43678.3.peg.2992"/>
<keyword evidence="1" id="KW-0472">Membrane</keyword>